<comment type="caution">
    <text evidence="18">The sequence shown here is derived from an EMBL/GenBank/DDBJ whole genome shotgun (WGS) entry which is preliminary data.</text>
</comment>
<evidence type="ECO:0000256" key="7">
    <source>
        <dbReference type="ARBA" id="ARBA00022824"/>
    </source>
</evidence>
<dbReference type="Gene3D" id="3.40.30.10">
    <property type="entry name" value="Glutaredoxin"/>
    <property type="match status" value="3"/>
</dbReference>
<keyword evidence="8 16" id="KW-0106">Calcium</keyword>
<dbReference type="InterPro" id="IPR041859">
    <property type="entry name" value="Calsequestrin_N"/>
</dbReference>
<protein>
    <recommendedName>
        <fullName evidence="16">Calsequestrin</fullName>
    </recommendedName>
</protein>
<keyword evidence="7" id="KW-0256">Endoplasmic reticulum</keyword>
<dbReference type="Proteomes" id="UP000827986">
    <property type="component" value="Unassembled WGS sequence"/>
</dbReference>
<dbReference type="AlphaFoldDB" id="A0A9D3XHV2"/>
<keyword evidence="12" id="KW-0514">Muscle protein</keyword>
<comment type="similarity">
    <text evidence="4 16">Belongs to the calsequestrin family.</text>
</comment>
<dbReference type="PRINTS" id="PR00312">
    <property type="entry name" value="CALSEQUESTRN"/>
</dbReference>
<dbReference type="GO" id="GO:0005509">
    <property type="term" value="F:calcium ion binding"/>
    <property type="evidence" value="ECO:0007669"/>
    <property type="project" value="InterPro"/>
</dbReference>
<dbReference type="InterPro" id="IPR001393">
    <property type="entry name" value="Calsequestrin"/>
</dbReference>
<gene>
    <name evidence="18" type="ORF">KIL84_006022</name>
</gene>
<keyword evidence="6 17" id="KW-0732">Signal</keyword>
<comment type="subcellular location">
    <subcellularLocation>
        <location evidence="1">Endoplasmic reticulum</location>
    </subcellularLocation>
    <subcellularLocation>
        <location evidence="2">Mitochondrion matrix</location>
    </subcellularLocation>
    <subcellularLocation>
        <location evidence="3">Sarcoplasmic reticulum lumen</location>
    </subcellularLocation>
    <subcellularLocation>
        <location evidence="14">Sarcoplasmic reticulum membrane</location>
        <topology evidence="14">Peripheral membrane protein</topology>
        <orientation evidence="14">Lumenal side</orientation>
    </subcellularLocation>
</comment>
<evidence type="ECO:0000256" key="14">
    <source>
        <dbReference type="ARBA" id="ARBA00037870"/>
    </source>
</evidence>
<feature type="signal peptide" evidence="17">
    <location>
        <begin position="1"/>
        <end position="21"/>
    </location>
</feature>
<dbReference type="GO" id="GO:0033017">
    <property type="term" value="C:sarcoplasmic reticulum membrane"/>
    <property type="evidence" value="ECO:0007669"/>
    <property type="project" value="UniProtKB-SubCell"/>
</dbReference>
<dbReference type="GO" id="GO:0030018">
    <property type="term" value="C:Z disc"/>
    <property type="evidence" value="ECO:0007669"/>
    <property type="project" value="TreeGrafter"/>
</dbReference>
<dbReference type="InterPro" id="IPR041858">
    <property type="entry name" value="Calsequestrin_middle_dom"/>
</dbReference>
<dbReference type="GO" id="GO:0005759">
    <property type="term" value="C:mitochondrial matrix"/>
    <property type="evidence" value="ECO:0007669"/>
    <property type="project" value="UniProtKB-SubCell"/>
</dbReference>
<proteinExistence type="inferred from homology"/>
<evidence type="ECO:0000256" key="15">
    <source>
        <dbReference type="ARBA" id="ARBA00045967"/>
    </source>
</evidence>
<evidence type="ECO:0000313" key="19">
    <source>
        <dbReference type="Proteomes" id="UP000827986"/>
    </source>
</evidence>
<dbReference type="EMBL" id="JAHDVG010000471">
    <property type="protein sequence ID" value="KAH1179972.1"/>
    <property type="molecule type" value="Genomic_DNA"/>
</dbReference>
<evidence type="ECO:0000256" key="12">
    <source>
        <dbReference type="ARBA" id="ARBA00023179"/>
    </source>
</evidence>
<dbReference type="FunFam" id="3.40.30.10:FF:000033">
    <property type="entry name" value="Calsequestrin"/>
    <property type="match status" value="1"/>
</dbReference>
<dbReference type="InterPro" id="IPR041860">
    <property type="entry name" value="Calsequestrin_C"/>
</dbReference>
<evidence type="ECO:0000256" key="2">
    <source>
        <dbReference type="ARBA" id="ARBA00004305"/>
    </source>
</evidence>
<dbReference type="Pfam" id="PF01216">
    <property type="entry name" value="Calsequestrin"/>
    <property type="match status" value="1"/>
</dbReference>
<evidence type="ECO:0000256" key="10">
    <source>
        <dbReference type="ARBA" id="ARBA00023128"/>
    </source>
</evidence>
<comment type="function">
    <text evidence="15">Calsequestrin is a high-capacity, moderate affinity, calcium-binding protein and thus acts as an internal calcium store in muscle. Calcium ions are bound by clusters of acidic residues at the protein surface, often at the interface between subunits. Can bind around 80 Ca(2+) ions. Regulates the release of lumenal Ca(2+) via the calcium release channel RYR1; this plays an important role in triggering muscle contraction. Negatively regulates store-operated Ca(2+) entry (SOCE) activity.</text>
</comment>
<keyword evidence="13" id="KW-0325">Glycoprotein</keyword>
<dbReference type="PROSITE" id="PS00863">
    <property type="entry name" value="CALSEQUESTRIN_1"/>
    <property type="match status" value="1"/>
</dbReference>
<evidence type="ECO:0000313" key="18">
    <source>
        <dbReference type="EMBL" id="KAH1179972.1"/>
    </source>
</evidence>
<dbReference type="GO" id="GO:0033018">
    <property type="term" value="C:sarcoplasmic reticulum lumen"/>
    <property type="evidence" value="ECO:0007669"/>
    <property type="project" value="UniProtKB-SubCell"/>
</dbReference>
<dbReference type="GO" id="GO:0014809">
    <property type="term" value="P:regulation of skeletal muscle contraction by regulation of release of sequestered calcium ion"/>
    <property type="evidence" value="ECO:0007669"/>
    <property type="project" value="TreeGrafter"/>
</dbReference>
<evidence type="ECO:0000256" key="6">
    <source>
        <dbReference type="ARBA" id="ARBA00022729"/>
    </source>
</evidence>
<dbReference type="SUPFAM" id="SSF52833">
    <property type="entry name" value="Thioredoxin-like"/>
    <property type="match status" value="3"/>
</dbReference>
<evidence type="ECO:0000256" key="17">
    <source>
        <dbReference type="SAM" id="SignalP"/>
    </source>
</evidence>
<evidence type="ECO:0000256" key="5">
    <source>
        <dbReference type="ARBA" id="ARBA00022723"/>
    </source>
</evidence>
<dbReference type="CDD" id="cd03066">
    <property type="entry name" value="PDI_b_Calsequestrin_middle"/>
    <property type="match status" value="1"/>
</dbReference>
<dbReference type="CDD" id="cd03065">
    <property type="entry name" value="PDI_b_Calsequestrin_N"/>
    <property type="match status" value="1"/>
</dbReference>
<sequence>MKWFKLLLVLLLAAAGPGAQGQEGLDFPEYDGIDRVVDVNAKNYKSVLKKFSVLALLYHEPVGDDKASQKQFELEELILELAAQVLEEKGVGFGLVDSEKDAAVAKKLGLTEEDSVYVFKEDEMIEYDGEFAADTLVEFLLDVLEDPVELIEGDRELQAFDNIEDEPKLIGYFKNEESEHFKAFVDAAEEFHPYIPFFATFDSKVAKKLTLKLNEIDYYEPFMDKPVTIPDKPNSEEEIVQFIEEHKRSTLRKLKPDSMYETWEDDMDGIHIVAFAEEDDPDGYEFLEILKDVAQDNTDNPDLSIIWIDPEDFPLLIPYWEKTFDIDLSQPQIGVVNVTDVSIQTRRGRPCVGASLAGSRPLCNPWGCDPCWVEGAQCPGFPQSVFQTCAGAMPRLWGNQHGWSPARGHASNMRWSCVFCMDWSVSEMPRHWLHSASRPPLCSR</sequence>
<accession>A0A9D3XHV2</accession>
<evidence type="ECO:0000256" key="16">
    <source>
        <dbReference type="RuleBase" id="RU000648"/>
    </source>
</evidence>
<keyword evidence="5" id="KW-0479">Metal-binding</keyword>
<name>A0A9D3XHV2_9SAUR</name>
<dbReference type="FunFam" id="3.40.30.10:FF:000047">
    <property type="entry name" value="Calsequestrin"/>
    <property type="match status" value="1"/>
</dbReference>
<dbReference type="CDD" id="cd03074">
    <property type="entry name" value="PDI_b'_Calsequestrin_C"/>
    <property type="match status" value="1"/>
</dbReference>
<dbReference type="FunFam" id="3.40.30.10:FF:000031">
    <property type="entry name" value="Calsequestrin"/>
    <property type="match status" value="1"/>
</dbReference>
<keyword evidence="10" id="KW-0496">Mitochondrion</keyword>
<dbReference type="InterPro" id="IPR018233">
    <property type="entry name" value="Calsequestrin_CS"/>
</dbReference>
<evidence type="ECO:0000256" key="3">
    <source>
        <dbReference type="ARBA" id="ARBA00004564"/>
    </source>
</evidence>
<dbReference type="PANTHER" id="PTHR10033">
    <property type="entry name" value="CALSEQUESTRIN"/>
    <property type="match status" value="1"/>
</dbReference>
<keyword evidence="9" id="KW-0703">Sarcoplasmic reticulum</keyword>
<reference evidence="18" key="1">
    <citation type="submission" date="2021-09" db="EMBL/GenBank/DDBJ databases">
        <title>The genome of Mauremys mutica provides insights into the evolution of semi-aquatic lifestyle.</title>
        <authorList>
            <person name="Gong S."/>
            <person name="Gao Y."/>
        </authorList>
    </citation>
    <scope>NUCLEOTIDE SEQUENCE</scope>
    <source>
        <strain evidence="18">MM-2020</strain>
        <tissue evidence="18">Muscle</tissue>
    </source>
</reference>
<evidence type="ECO:0000256" key="1">
    <source>
        <dbReference type="ARBA" id="ARBA00004240"/>
    </source>
</evidence>
<dbReference type="PANTHER" id="PTHR10033:SF14">
    <property type="entry name" value="CALSEQUESTRIN-1"/>
    <property type="match status" value="1"/>
</dbReference>
<evidence type="ECO:0000256" key="8">
    <source>
        <dbReference type="ARBA" id="ARBA00022837"/>
    </source>
</evidence>
<keyword evidence="11" id="KW-0472">Membrane</keyword>
<dbReference type="InterPro" id="IPR036249">
    <property type="entry name" value="Thioredoxin-like_sf"/>
</dbReference>
<evidence type="ECO:0000256" key="13">
    <source>
        <dbReference type="ARBA" id="ARBA00023180"/>
    </source>
</evidence>
<evidence type="ECO:0000256" key="4">
    <source>
        <dbReference type="ARBA" id="ARBA00010987"/>
    </source>
</evidence>
<feature type="chain" id="PRO_5039106170" description="Calsequestrin" evidence="17">
    <location>
        <begin position="22"/>
        <end position="444"/>
    </location>
</feature>
<evidence type="ECO:0000256" key="11">
    <source>
        <dbReference type="ARBA" id="ARBA00023136"/>
    </source>
</evidence>
<keyword evidence="19" id="KW-1185">Reference proteome</keyword>
<evidence type="ECO:0000256" key="9">
    <source>
        <dbReference type="ARBA" id="ARBA00022951"/>
    </source>
</evidence>
<organism evidence="18 19">
    <name type="scientific">Mauremys mutica</name>
    <name type="common">yellowpond turtle</name>
    <dbReference type="NCBI Taxonomy" id="74926"/>
    <lineage>
        <taxon>Eukaryota</taxon>
        <taxon>Metazoa</taxon>
        <taxon>Chordata</taxon>
        <taxon>Craniata</taxon>
        <taxon>Vertebrata</taxon>
        <taxon>Euteleostomi</taxon>
        <taxon>Archelosauria</taxon>
        <taxon>Testudinata</taxon>
        <taxon>Testudines</taxon>
        <taxon>Cryptodira</taxon>
        <taxon>Durocryptodira</taxon>
        <taxon>Testudinoidea</taxon>
        <taxon>Geoemydidae</taxon>
        <taxon>Geoemydinae</taxon>
        <taxon>Mauremys</taxon>
    </lineage>
</organism>